<protein>
    <recommendedName>
        <fullName evidence="10">Nitrilase and fragile histidine triad fusion protein NitFhit</fullName>
        <ecNumber evidence="3">3.6.1.29</ecNumber>
    </recommendedName>
</protein>
<organism evidence="14 15">
    <name type="scientific">Halocaridina rubra</name>
    <name type="common">Hawaiian red shrimp</name>
    <dbReference type="NCBI Taxonomy" id="373956"/>
    <lineage>
        <taxon>Eukaryota</taxon>
        <taxon>Metazoa</taxon>
        <taxon>Ecdysozoa</taxon>
        <taxon>Arthropoda</taxon>
        <taxon>Crustacea</taxon>
        <taxon>Multicrustacea</taxon>
        <taxon>Malacostraca</taxon>
        <taxon>Eumalacostraca</taxon>
        <taxon>Eucarida</taxon>
        <taxon>Decapoda</taxon>
        <taxon>Pleocyemata</taxon>
        <taxon>Caridea</taxon>
        <taxon>Atyoidea</taxon>
        <taxon>Atyidae</taxon>
        <taxon>Halocaridina</taxon>
    </lineage>
</organism>
<dbReference type="PANTHER" id="PTHR23088">
    <property type="entry name" value="NITRILASE-RELATED"/>
    <property type="match status" value="1"/>
</dbReference>
<dbReference type="InterPro" id="IPR036265">
    <property type="entry name" value="HIT-like_sf"/>
</dbReference>
<dbReference type="FunFam" id="3.60.110.10:FF:000005">
    <property type="entry name" value="nitrilase homolog 1 isoform X1"/>
    <property type="match status" value="1"/>
</dbReference>
<dbReference type="EC" id="3.6.1.29" evidence="3"/>
<dbReference type="GO" id="GO:0006139">
    <property type="term" value="P:nucleobase-containing compound metabolic process"/>
    <property type="evidence" value="ECO:0007669"/>
    <property type="project" value="TreeGrafter"/>
</dbReference>
<reference evidence="14 15" key="1">
    <citation type="submission" date="2023-11" db="EMBL/GenBank/DDBJ databases">
        <title>Halocaridina rubra genome assembly.</title>
        <authorList>
            <person name="Smith C."/>
        </authorList>
    </citation>
    <scope>NUCLEOTIDE SEQUENCE [LARGE SCALE GENOMIC DNA]</scope>
    <source>
        <strain evidence="14">EP-1</strain>
        <tissue evidence="14">Whole</tissue>
    </source>
</reference>
<sequence length="646" mass="72152">MKTLAHHLFHFRYYLNCKKSLLPLLQRLPQRSMSQNAAEAHMCRVAVVQMTSVSDKEVNFHTCEDFIKKAVAAGAKMVFLPEACDYIAETKEDSIKLAESIQGPIVLKYCNLGASLGVWLSLGGLHIKEKEENKVSNTHILTNEIGEIVSTYKKTHLFSVHIPEKNLRLEESTYISQGEGIYDPVSTPAGNVALAICYDMRFPELSLIQRRLGAQILTYPSAFTVTTGLAHWKTILRARAIETQCYVIAAAQTGQHNKKRSSYGHAMIVDPWGTVLCEIKEGTGFAVADIDLTYLNKIRQEMPVVAHRRSDLYYLNEIPLPKGPRICQILPMPSPYASYQFGQVTIPGSCIFLKSVHSQAFVNKKPVVPGHILLTPEKPVKRLCDMSSAEVCDSIQLIQIASVVVIKKYNPESIQIVIQDGPAAGQTIEHVHFHLVPLNEDSRQKLQGHENHGAWREKSEMEKEAQSLQHIVNQVIPTLLKKPFVSFTSFELVTPTLQDPVSIEYDHLNIPDECLIAKTKQSCAFIPPNPALTGHICVTPLQNTADITEVAADVLTDLFLNVQLVQRHAESVCKTGSSTIVLIQDHLLQKSTQQLQVHILPRVEGDLPDNDDIYKVVKNFDLRSSDWSVMSEVSSIASQIRSLIYV</sequence>
<dbReference type="EMBL" id="JAXCGZ010015112">
    <property type="protein sequence ID" value="KAK7071244.1"/>
    <property type="molecule type" value="Genomic_DNA"/>
</dbReference>
<evidence type="ECO:0000256" key="6">
    <source>
        <dbReference type="ARBA" id="ARBA00023268"/>
    </source>
</evidence>
<comment type="function">
    <text evidence="8">Cleaves A-5'-PPP-5'A to yield AMP and ADP.</text>
</comment>
<evidence type="ECO:0000259" key="13">
    <source>
        <dbReference type="PROSITE" id="PS51084"/>
    </source>
</evidence>
<dbReference type="Gene3D" id="3.60.110.10">
    <property type="entry name" value="Carbon-nitrogen hydrolase"/>
    <property type="match status" value="1"/>
</dbReference>
<evidence type="ECO:0000256" key="11">
    <source>
        <dbReference type="PROSITE-ProRule" id="PRU00464"/>
    </source>
</evidence>
<evidence type="ECO:0000256" key="3">
    <source>
        <dbReference type="ARBA" id="ARBA00012377"/>
    </source>
</evidence>
<evidence type="ECO:0000256" key="5">
    <source>
        <dbReference type="ARBA" id="ARBA00022801"/>
    </source>
</evidence>
<dbReference type="GO" id="GO:0016811">
    <property type="term" value="F:hydrolase activity, acting on carbon-nitrogen (but not peptide) bonds, in linear amides"/>
    <property type="evidence" value="ECO:0007669"/>
    <property type="project" value="InterPro"/>
</dbReference>
<evidence type="ECO:0000313" key="14">
    <source>
        <dbReference type="EMBL" id="KAK7071244.1"/>
    </source>
</evidence>
<comment type="caution">
    <text evidence="11">Lacks conserved residue(s) required for the propagation of feature annotation.</text>
</comment>
<evidence type="ECO:0000256" key="7">
    <source>
        <dbReference type="ARBA" id="ARBA00047780"/>
    </source>
</evidence>
<evidence type="ECO:0000259" key="12">
    <source>
        <dbReference type="PROSITE" id="PS50263"/>
    </source>
</evidence>
<feature type="domain" description="CN hydrolase" evidence="12">
    <location>
        <begin position="43"/>
        <end position="292"/>
    </location>
</feature>
<dbReference type="SUPFAM" id="SSF54197">
    <property type="entry name" value="HIT-like"/>
    <property type="match status" value="2"/>
</dbReference>
<evidence type="ECO:0000256" key="8">
    <source>
        <dbReference type="ARBA" id="ARBA00057461"/>
    </source>
</evidence>
<dbReference type="GO" id="GO:0000166">
    <property type="term" value="F:nucleotide binding"/>
    <property type="evidence" value="ECO:0007669"/>
    <property type="project" value="UniProtKB-KW"/>
</dbReference>
<evidence type="ECO:0000256" key="10">
    <source>
        <dbReference type="ARBA" id="ARBA00069577"/>
    </source>
</evidence>
<dbReference type="PANTHER" id="PTHR23088:SF27">
    <property type="entry name" value="DEAMINATED GLUTATHIONE AMIDASE"/>
    <property type="match status" value="1"/>
</dbReference>
<gene>
    <name evidence="14" type="primary">NIT1</name>
    <name evidence="14" type="ORF">SK128_015148</name>
</gene>
<keyword evidence="15" id="KW-1185">Reference proteome</keyword>
<comment type="catalytic activity">
    <reaction evidence="7">
        <text>P(1),P(3)-bis(5'-adenosyl) triphosphate + H2O = AMP + ADP + 2 H(+)</text>
        <dbReference type="Rhea" id="RHEA:13893"/>
        <dbReference type="ChEBI" id="CHEBI:15377"/>
        <dbReference type="ChEBI" id="CHEBI:15378"/>
        <dbReference type="ChEBI" id="CHEBI:58529"/>
        <dbReference type="ChEBI" id="CHEBI:456215"/>
        <dbReference type="ChEBI" id="CHEBI:456216"/>
        <dbReference type="EC" id="3.6.1.29"/>
    </reaction>
</comment>
<dbReference type="AlphaFoldDB" id="A0AAN9A1U2"/>
<keyword evidence="6" id="KW-0511">Multifunctional enzyme</keyword>
<name>A0AAN9A1U2_HALRR</name>
<feature type="domain" description="HIT" evidence="13">
    <location>
        <begin position="337"/>
        <end position="445"/>
    </location>
</feature>
<dbReference type="PROSITE" id="PS00892">
    <property type="entry name" value="HIT_1"/>
    <property type="match status" value="1"/>
</dbReference>
<dbReference type="CDD" id="cd07572">
    <property type="entry name" value="nit"/>
    <property type="match status" value="1"/>
</dbReference>
<evidence type="ECO:0000256" key="1">
    <source>
        <dbReference type="ARBA" id="ARBA00001936"/>
    </source>
</evidence>
<dbReference type="InterPro" id="IPR001110">
    <property type="entry name" value="UPF0012_CS"/>
</dbReference>
<dbReference type="InterPro" id="IPR003010">
    <property type="entry name" value="C-N_Hydrolase"/>
</dbReference>
<feature type="short sequence motif" description="Histidine triad motif" evidence="11">
    <location>
        <begin position="430"/>
        <end position="434"/>
    </location>
</feature>
<dbReference type="GO" id="GO:0047710">
    <property type="term" value="F:bis(5'-adenosyl)-triphosphatase activity"/>
    <property type="evidence" value="ECO:0007669"/>
    <property type="project" value="UniProtKB-EC"/>
</dbReference>
<dbReference type="InterPro" id="IPR011146">
    <property type="entry name" value="HIT-like"/>
</dbReference>
<dbReference type="SUPFAM" id="SSF56317">
    <property type="entry name" value="Carbon-nitrogen hydrolase"/>
    <property type="match status" value="1"/>
</dbReference>
<dbReference type="PROSITE" id="PS50263">
    <property type="entry name" value="CN_HYDROLASE"/>
    <property type="match status" value="1"/>
</dbReference>
<comment type="caution">
    <text evidence="14">The sequence shown here is derived from an EMBL/GenBank/DDBJ whole genome shotgun (WGS) entry which is preliminary data.</text>
</comment>
<dbReference type="FunFam" id="3.30.428.10:FF:000011">
    <property type="entry name" value="Fragile histidine triad"/>
    <property type="match status" value="1"/>
</dbReference>
<keyword evidence="5" id="KW-0378">Hydrolase</keyword>
<accession>A0AAN9A1U2</accession>
<evidence type="ECO:0000313" key="15">
    <source>
        <dbReference type="Proteomes" id="UP001381693"/>
    </source>
</evidence>
<keyword evidence="4" id="KW-0547">Nucleotide-binding</keyword>
<comment type="subunit">
    <text evidence="2">Homotetramer.</text>
</comment>
<dbReference type="PROSITE" id="PS51084">
    <property type="entry name" value="HIT_2"/>
    <property type="match status" value="2"/>
</dbReference>
<dbReference type="InterPro" id="IPR045254">
    <property type="entry name" value="Nit1/2_C-N_Hydrolase"/>
</dbReference>
<dbReference type="Gene3D" id="3.30.428.10">
    <property type="entry name" value="HIT-like"/>
    <property type="match status" value="2"/>
</dbReference>
<dbReference type="Pfam" id="PF01230">
    <property type="entry name" value="HIT"/>
    <property type="match status" value="2"/>
</dbReference>
<dbReference type="Proteomes" id="UP001381693">
    <property type="component" value="Unassembled WGS sequence"/>
</dbReference>
<evidence type="ECO:0000256" key="4">
    <source>
        <dbReference type="ARBA" id="ARBA00022741"/>
    </source>
</evidence>
<dbReference type="InterPro" id="IPR019808">
    <property type="entry name" value="Histidine_triad_CS"/>
</dbReference>
<dbReference type="InterPro" id="IPR036526">
    <property type="entry name" value="C-N_Hydrolase_sf"/>
</dbReference>
<dbReference type="PROSITE" id="PS01227">
    <property type="entry name" value="UPF0012"/>
    <property type="match status" value="1"/>
</dbReference>
<feature type="domain" description="HIT" evidence="13">
    <location>
        <begin position="501"/>
        <end position="609"/>
    </location>
</feature>
<proteinExistence type="inferred from homology"/>
<evidence type="ECO:0000256" key="2">
    <source>
        <dbReference type="ARBA" id="ARBA00011881"/>
    </source>
</evidence>
<comment type="cofactor">
    <cofactor evidence="1">
        <name>Mn(2+)</name>
        <dbReference type="ChEBI" id="CHEBI:29035"/>
    </cofactor>
</comment>
<comment type="similarity">
    <text evidence="9">In the N-terminal section; belongs to the UPF0012 family.</text>
</comment>
<evidence type="ECO:0000256" key="9">
    <source>
        <dbReference type="ARBA" id="ARBA00061127"/>
    </source>
</evidence>
<dbReference type="Pfam" id="PF00795">
    <property type="entry name" value="CN_hydrolase"/>
    <property type="match status" value="1"/>
</dbReference>